<dbReference type="Pfam" id="PF02493">
    <property type="entry name" value="MORN"/>
    <property type="match status" value="7"/>
</dbReference>
<keyword evidence="4" id="KW-1185">Reference proteome</keyword>
<dbReference type="SUPFAM" id="SSF82185">
    <property type="entry name" value="Histone H3 K4-specific methyltransferase SET7/9 N-terminal domain"/>
    <property type="match status" value="2"/>
</dbReference>
<dbReference type="PANTHER" id="PTHR43215">
    <property type="entry name" value="RADIAL SPOKE HEAD 1 HOMOLOG"/>
    <property type="match status" value="1"/>
</dbReference>
<protein>
    <submittedName>
        <fullName evidence="3">Radial spoke head 1</fullName>
    </submittedName>
</protein>
<keyword evidence="1" id="KW-0677">Repeat</keyword>
<dbReference type="AlphaFoldDB" id="A0AA47N9I7"/>
<feature type="compositionally biased region" description="Acidic residues" evidence="2">
    <location>
        <begin position="192"/>
        <end position="201"/>
    </location>
</feature>
<dbReference type="PANTHER" id="PTHR43215:SF14">
    <property type="entry name" value="RADIAL SPOKE HEAD 1 HOMOLOG"/>
    <property type="match status" value="1"/>
</dbReference>
<reference evidence="3" key="1">
    <citation type="journal article" date="2023" name="Front. Mar. Sci.">
        <title>A new Merluccius polli reference genome to investigate the effects of global change in West African waters.</title>
        <authorList>
            <person name="Mateo J.L."/>
            <person name="Blanco-Fernandez C."/>
            <person name="Garcia-Vazquez E."/>
            <person name="Machado-Schiaffino G."/>
        </authorList>
    </citation>
    <scope>NUCLEOTIDE SEQUENCE</scope>
    <source>
        <strain evidence="3">C29</strain>
        <tissue evidence="3">Fin</tissue>
    </source>
</reference>
<dbReference type="GO" id="GO:0031514">
    <property type="term" value="C:motile cilium"/>
    <property type="evidence" value="ECO:0007669"/>
    <property type="project" value="TreeGrafter"/>
</dbReference>
<dbReference type="GO" id="GO:0007286">
    <property type="term" value="P:spermatid development"/>
    <property type="evidence" value="ECO:0007669"/>
    <property type="project" value="TreeGrafter"/>
</dbReference>
<organism evidence="3 4">
    <name type="scientific">Merluccius polli</name>
    <name type="common">Benguela hake</name>
    <name type="synonym">Merluccius cadenati</name>
    <dbReference type="NCBI Taxonomy" id="89951"/>
    <lineage>
        <taxon>Eukaryota</taxon>
        <taxon>Metazoa</taxon>
        <taxon>Chordata</taxon>
        <taxon>Craniata</taxon>
        <taxon>Vertebrata</taxon>
        <taxon>Euteleostomi</taxon>
        <taxon>Actinopterygii</taxon>
        <taxon>Neopterygii</taxon>
        <taxon>Teleostei</taxon>
        <taxon>Neoteleostei</taxon>
        <taxon>Acanthomorphata</taxon>
        <taxon>Zeiogadaria</taxon>
        <taxon>Gadariae</taxon>
        <taxon>Gadiformes</taxon>
        <taxon>Gadoidei</taxon>
        <taxon>Merlucciidae</taxon>
        <taxon>Merluccius</taxon>
    </lineage>
</organism>
<sequence>MSDVGSEDLEEDQNYLGEYTGERNEAGVRHGSGNATLPNGDTYQGQYENGMRSGQGTYRFKSGARYIGNYYNNVKHGQGTFYYPDGSKYEGSWVEDLRQGHGIYTYPNGDKYDGKWLRHVRHGQGTYWHHDTGSLYKGTWADGNMDAVGEIIHSNHRFVGKFTKNNPTGPGKYVFDSGCEQHGDYILTEPPEQPEGEEDDSSSSSGLKWVPRAITGQTNGTSESNGPPPGEP</sequence>
<name>A0AA47N9I7_MERPO</name>
<dbReference type="GO" id="GO:0005634">
    <property type="term" value="C:nucleus"/>
    <property type="evidence" value="ECO:0007669"/>
    <property type="project" value="TreeGrafter"/>
</dbReference>
<feature type="compositionally biased region" description="Polar residues" evidence="2">
    <location>
        <begin position="215"/>
        <end position="225"/>
    </location>
</feature>
<dbReference type="GO" id="GO:0035082">
    <property type="term" value="P:axoneme assembly"/>
    <property type="evidence" value="ECO:0007669"/>
    <property type="project" value="TreeGrafter"/>
</dbReference>
<feature type="region of interest" description="Disordered" evidence="2">
    <location>
        <begin position="22"/>
        <end position="54"/>
    </location>
</feature>
<dbReference type="Gene3D" id="2.20.110.10">
    <property type="entry name" value="Histone H3 K4-specific methyltransferase SET7/9 N-terminal domain"/>
    <property type="match status" value="3"/>
</dbReference>
<dbReference type="Proteomes" id="UP001174136">
    <property type="component" value="Unassembled WGS sequence"/>
</dbReference>
<evidence type="ECO:0000256" key="2">
    <source>
        <dbReference type="SAM" id="MobiDB-lite"/>
    </source>
</evidence>
<accession>A0AA47N9I7</accession>
<evidence type="ECO:0000313" key="3">
    <source>
        <dbReference type="EMBL" id="KAK0154007.1"/>
    </source>
</evidence>
<evidence type="ECO:0000256" key="1">
    <source>
        <dbReference type="ARBA" id="ARBA00022737"/>
    </source>
</evidence>
<dbReference type="SMART" id="SM00698">
    <property type="entry name" value="MORN"/>
    <property type="match status" value="5"/>
</dbReference>
<evidence type="ECO:0000313" key="4">
    <source>
        <dbReference type="Proteomes" id="UP001174136"/>
    </source>
</evidence>
<proteinExistence type="predicted"/>
<gene>
    <name evidence="3" type="primary">rsph1</name>
    <name evidence="3" type="ORF">N1851_003918</name>
</gene>
<feature type="region of interest" description="Disordered" evidence="2">
    <location>
        <begin position="182"/>
        <end position="232"/>
    </location>
</feature>
<dbReference type="EMBL" id="JAOPHQ010000593">
    <property type="protein sequence ID" value="KAK0154007.1"/>
    <property type="molecule type" value="Genomic_DNA"/>
</dbReference>
<comment type="caution">
    <text evidence="3">The sequence shown here is derived from an EMBL/GenBank/DDBJ whole genome shotgun (WGS) entry which is preliminary data.</text>
</comment>
<dbReference type="InterPro" id="IPR003409">
    <property type="entry name" value="MORN"/>
</dbReference>
<feature type="compositionally biased region" description="Polar residues" evidence="2">
    <location>
        <begin position="33"/>
        <end position="54"/>
    </location>
</feature>